<reference evidence="2 3" key="1">
    <citation type="journal article" date="2013" name="Genome Announc.">
        <title>Whole Genome Sequencing of Thermus oshimai JL-2 and Thermus thermophilus JL-18, Incomplete Denitrifiers from the United States Great Basin.</title>
        <authorList>
            <person name="Murugapiran S.K."/>
            <person name="Huntemann M."/>
            <person name="Wei C.L."/>
            <person name="Han J."/>
            <person name="Detter J.C."/>
            <person name="Han C.S."/>
            <person name="Erkkila T.H."/>
            <person name="Teshima H."/>
            <person name="Chen A."/>
            <person name="Kyrpides N."/>
            <person name="Mavrommatis K."/>
            <person name="Markowitz V."/>
            <person name="Szeto E."/>
            <person name="Ivanova N."/>
            <person name="Pagani I."/>
            <person name="Lam J."/>
            <person name="McDonald A.I."/>
            <person name="Dodsworth J.A."/>
            <person name="Pati A."/>
            <person name="Goodwin L."/>
            <person name="Peters L."/>
            <person name="Pitluck S."/>
            <person name="Woyke T."/>
            <person name="Hedlund B.P."/>
        </authorList>
    </citation>
    <scope>NUCLEOTIDE SEQUENCE</scope>
    <source>
        <strain evidence="2 3">JL-2</strain>
    </source>
</reference>
<sequence length="75" mass="8192">MTPWALGLLLLVSWALPLLLGFLSGRAFLLGRKRVGLGLLLFGAFLGLLVRPRPLGLLLFLLGLGLGYWPLRRPA</sequence>
<organism evidence="2 3">
    <name type="scientific">Thermus oshimai JL-2</name>
    <dbReference type="NCBI Taxonomy" id="751945"/>
    <lineage>
        <taxon>Bacteria</taxon>
        <taxon>Thermotogati</taxon>
        <taxon>Deinococcota</taxon>
        <taxon>Deinococci</taxon>
        <taxon>Thermales</taxon>
        <taxon>Thermaceae</taxon>
        <taxon>Thermus</taxon>
    </lineage>
</organism>
<gene>
    <name evidence="2" type="ORF">Theos_2018</name>
</gene>
<dbReference type="RefSeq" id="WP_016330197.1">
    <property type="nucleotide sequence ID" value="NC_019386.1"/>
</dbReference>
<dbReference type="HOGENOM" id="CLU_189112_0_0_0"/>
<evidence type="ECO:0000313" key="3">
    <source>
        <dbReference type="Proteomes" id="UP000000211"/>
    </source>
</evidence>
<dbReference type="PATRIC" id="fig|751945.3.peg.1967"/>
<dbReference type="STRING" id="751945.Theos_2018"/>
<keyword evidence="1" id="KW-0472">Membrane</keyword>
<feature type="transmembrane region" description="Helical" evidence="1">
    <location>
        <begin position="55"/>
        <end position="71"/>
    </location>
</feature>
<proteinExistence type="predicted"/>
<keyword evidence="1" id="KW-0812">Transmembrane</keyword>
<protein>
    <submittedName>
        <fullName evidence="2">Uncharacterized protein</fullName>
    </submittedName>
</protein>
<keyword evidence="3" id="KW-1185">Reference proteome</keyword>
<dbReference type="AlphaFoldDB" id="K7R7M7"/>
<evidence type="ECO:0000313" key="2">
    <source>
        <dbReference type="EMBL" id="AFV77019.1"/>
    </source>
</evidence>
<name>K7R7M7_THEOS</name>
<dbReference type="EMBL" id="CP003249">
    <property type="protein sequence ID" value="AFV77019.1"/>
    <property type="molecule type" value="Genomic_DNA"/>
</dbReference>
<accession>K7R7M7</accession>
<dbReference type="Proteomes" id="UP000000211">
    <property type="component" value="Chromosome"/>
</dbReference>
<keyword evidence="1" id="KW-1133">Transmembrane helix</keyword>
<dbReference type="KEGG" id="tos:Theos_2018"/>
<evidence type="ECO:0000256" key="1">
    <source>
        <dbReference type="SAM" id="Phobius"/>
    </source>
</evidence>